<dbReference type="EMBL" id="BAABAL010000019">
    <property type="protein sequence ID" value="GAA4027626.1"/>
    <property type="molecule type" value="Genomic_DNA"/>
</dbReference>
<gene>
    <name evidence="2" type="ORF">GCM10022247_60740</name>
</gene>
<feature type="transmembrane region" description="Helical" evidence="1">
    <location>
        <begin position="120"/>
        <end position="140"/>
    </location>
</feature>
<sequence>MRMYPQQPYPQQPMPPQPGFGRVLLDISFNPMNWFLFFIKPTVVINGQARQVEWGQMPIDLPAGQHTVQVGFQYMGKPRGVASVTIPVHPGQVQPVCYRAPAYIFIAGAMGPTRPMTPGIIVNVVAIGVAVLMLLLFTLLL</sequence>
<evidence type="ECO:0000313" key="3">
    <source>
        <dbReference type="Proteomes" id="UP001501747"/>
    </source>
</evidence>
<accession>A0ABP7TKD8</accession>
<reference evidence="3" key="1">
    <citation type="journal article" date="2019" name="Int. J. Syst. Evol. Microbiol.">
        <title>The Global Catalogue of Microorganisms (GCM) 10K type strain sequencing project: providing services to taxonomists for standard genome sequencing and annotation.</title>
        <authorList>
            <consortium name="The Broad Institute Genomics Platform"/>
            <consortium name="The Broad Institute Genome Sequencing Center for Infectious Disease"/>
            <person name="Wu L."/>
            <person name="Ma J."/>
        </authorList>
    </citation>
    <scope>NUCLEOTIDE SEQUENCE [LARGE SCALE GENOMIC DNA]</scope>
    <source>
        <strain evidence="3">JCM 17342</strain>
    </source>
</reference>
<keyword evidence="3" id="KW-1185">Reference proteome</keyword>
<protein>
    <submittedName>
        <fullName evidence="2">Uncharacterized protein</fullName>
    </submittedName>
</protein>
<name>A0ABP7TKD8_9PSEU</name>
<dbReference type="Proteomes" id="UP001501747">
    <property type="component" value="Unassembled WGS sequence"/>
</dbReference>
<keyword evidence="1" id="KW-0472">Membrane</keyword>
<proteinExistence type="predicted"/>
<comment type="caution">
    <text evidence="2">The sequence shown here is derived from an EMBL/GenBank/DDBJ whole genome shotgun (WGS) entry which is preliminary data.</text>
</comment>
<keyword evidence="1" id="KW-1133">Transmembrane helix</keyword>
<evidence type="ECO:0000313" key="2">
    <source>
        <dbReference type="EMBL" id="GAA4027626.1"/>
    </source>
</evidence>
<evidence type="ECO:0000256" key="1">
    <source>
        <dbReference type="SAM" id="Phobius"/>
    </source>
</evidence>
<organism evidence="2 3">
    <name type="scientific">Allokutzneria multivorans</name>
    <dbReference type="NCBI Taxonomy" id="1142134"/>
    <lineage>
        <taxon>Bacteria</taxon>
        <taxon>Bacillati</taxon>
        <taxon>Actinomycetota</taxon>
        <taxon>Actinomycetes</taxon>
        <taxon>Pseudonocardiales</taxon>
        <taxon>Pseudonocardiaceae</taxon>
        <taxon>Allokutzneria</taxon>
    </lineage>
</organism>
<keyword evidence="1" id="KW-0812">Transmembrane</keyword>